<dbReference type="SMART" id="SM00345">
    <property type="entry name" value="HTH_GNTR"/>
    <property type="match status" value="1"/>
</dbReference>
<comment type="similarity">
    <text evidence="1">In the C-terminal section; belongs to the class-I pyridoxal-phosphate-dependent aminotransferase family.</text>
</comment>
<dbReference type="PANTHER" id="PTHR46577">
    <property type="entry name" value="HTH-TYPE TRANSCRIPTIONAL REGULATORY PROTEIN GABR"/>
    <property type="match status" value="1"/>
</dbReference>
<dbReference type="InterPro" id="IPR015421">
    <property type="entry name" value="PyrdxlP-dep_Trfase_major"/>
</dbReference>
<dbReference type="InterPro" id="IPR000524">
    <property type="entry name" value="Tscrpt_reg_HTH_GntR"/>
</dbReference>
<dbReference type="Proteomes" id="UP000641025">
    <property type="component" value="Unassembled WGS sequence"/>
</dbReference>
<proteinExistence type="inferred from homology"/>
<dbReference type="PROSITE" id="PS50949">
    <property type="entry name" value="HTH_GNTR"/>
    <property type="match status" value="1"/>
</dbReference>
<keyword evidence="8" id="KW-1185">Reference proteome</keyword>
<dbReference type="InterPro" id="IPR004839">
    <property type="entry name" value="Aminotransferase_I/II_large"/>
</dbReference>
<keyword evidence="3" id="KW-0805">Transcription regulation</keyword>
<protein>
    <submittedName>
        <fullName evidence="7">PLP-dependent aminotransferase family protein</fullName>
    </submittedName>
</protein>
<name>A0ABS0YPE2_9BACT</name>
<evidence type="ECO:0000256" key="5">
    <source>
        <dbReference type="ARBA" id="ARBA00023163"/>
    </source>
</evidence>
<dbReference type="InterPro" id="IPR036390">
    <property type="entry name" value="WH_DNA-bd_sf"/>
</dbReference>
<evidence type="ECO:0000259" key="6">
    <source>
        <dbReference type="PROSITE" id="PS50949"/>
    </source>
</evidence>
<evidence type="ECO:0000313" key="8">
    <source>
        <dbReference type="Proteomes" id="UP000641025"/>
    </source>
</evidence>
<dbReference type="Pfam" id="PF00392">
    <property type="entry name" value="GntR"/>
    <property type="match status" value="1"/>
</dbReference>
<dbReference type="InterPro" id="IPR051446">
    <property type="entry name" value="HTH_trans_reg/aminotransferase"/>
</dbReference>
<keyword evidence="7" id="KW-0032">Aminotransferase</keyword>
<comment type="caution">
    <text evidence="7">The sequence shown here is derived from an EMBL/GenBank/DDBJ whole genome shotgun (WGS) entry which is preliminary data.</text>
</comment>
<gene>
    <name evidence="7" type="ORF">JFN90_06485</name>
</gene>
<dbReference type="GO" id="GO:0008483">
    <property type="term" value="F:transaminase activity"/>
    <property type="evidence" value="ECO:0007669"/>
    <property type="project" value="UniProtKB-KW"/>
</dbReference>
<dbReference type="CDD" id="cd07377">
    <property type="entry name" value="WHTH_GntR"/>
    <property type="match status" value="1"/>
</dbReference>
<keyword evidence="4" id="KW-0238">DNA-binding</keyword>
<dbReference type="Pfam" id="PF00155">
    <property type="entry name" value="Aminotran_1_2"/>
    <property type="match status" value="1"/>
</dbReference>
<dbReference type="EMBL" id="JAEMHK010000003">
    <property type="protein sequence ID" value="MBJ6799783.1"/>
    <property type="molecule type" value="Genomic_DNA"/>
</dbReference>
<dbReference type="CDD" id="cd00609">
    <property type="entry name" value="AAT_like"/>
    <property type="match status" value="1"/>
</dbReference>
<dbReference type="SUPFAM" id="SSF53383">
    <property type="entry name" value="PLP-dependent transferases"/>
    <property type="match status" value="1"/>
</dbReference>
<sequence>MFILNSSDPVPLYKQLYHQIREQILSGKLPAETRLPSVRQMATELSASCNTVDGAYQELFAEGYIYSRPRSGYFVSALDQEVAPHALAGRPCKNEYPPAASRFIYDFHPARLDPESFPRELWRKCLIEGVRRDSHELSHYGDLQGDWHLRRLIQGYLEKSRGVICGPDQIIVSAGLHQSLEIVAHLLQEDHALIAVEDPGYHLPRAVFQNHAYAVGPVPVGQAGIDLDRLRAGSATIAYVTPSHQLPLGYVMPVANRLALIEWADSGGRYIIEDDYDSELRYQGNPIPSLQGLRPTGNIIYSGTFSKIFSPALRLSYLVLPYSLLARYRQLYRGYNSSVSLIEQRAMAAFMEQGHWERHIRRMRTVYKKKHDTLLRSVATSFGSRAVVIGQGAGLHVVITLPEASCSEAEIIERARQKGIRLIPFSDFHTTGQSESVTLMLGFGGMTGSEIEQGIALLAEIC</sequence>
<dbReference type="PANTHER" id="PTHR46577:SF1">
    <property type="entry name" value="HTH-TYPE TRANSCRIPTIONAL REGULATORY PROTEIN GABR"/>
    <property type="match status" value="1"/>
</dbReference>
<keyword evidence="5" id="KW-0804">Transcription</keyword>
<evidence type="ECO:0000313" key="7">
    <source>
        <dbReference type="EMBL" id="MBJ6799783.1"/>
    </source>
</evidence>
<evidence type="ECO:0000256" key="4">
    <source>
        <dbReference type="ARBA" id="ARBA00023125"/>
    </source>
</evidence>
<reference evidence="7 8" key="1">
    <citation type="submission" date="2020-12" db="EMBL/GenBank/DDBJ databases">
        <title>Geomonas sp. Red259, isolated from paddy soil.</title>
        <authorList>
            <person name="Xu Z."/>
            <person name="Zhang Z."/>
            <person name="Masuda Y."/>
            <person name="Itoh H."/>
            <person name="Senoo K."/>
        </authorList>
    </citation>
    <scope>NUCLEOTIDE SEQUENCE [LARGE SCALE GENOMIC DNA]</scope>
    <source>
        <strain evidence="7 8">Red259</strain>
    </source>
</reference>
<evidence type="ECO:0000256" key="1">
    <source>
        <dbReference type="ARBA" id="ARBA00005384"/>
    </source>
</evidence>
<dbReference type="RefSeq" id="WP_199394285.1">
    <property type="nucleotide sequence ID" value="NZ_JAEMHK010000003.1"/>
</dbReference>
<evidence type="ECO:0000256" key="3">
    <source>
        <dbReference type="ARBA" id="ARBA00023015"/>
    </source>
</evidence>
<accession>A0ABS0YPE2</accession>
<dbReference type="InterPro" id="IPR015424">
    <property type="entry name" value="PyrdxlP-dep_Trfase"/>
</dbReference>
<keyword evidence="2" id="KW-0663">Pyridoxal phosphate</keyword>
<dbReference type="Gene3D" id="1.10.10.10">
    <property type="entry name" value="Winged helix-like DNA-binding domain superfamily/Winged helix DNA-binding domain"/>
    <property type="match status" value="1"/>
</dbReference>
<organism evidence="7 8">
    <name type="scientific">Geomonas propionica</name>
    <dbReference type="NCBI Taxonomy" id="2798582"/>
    <lineage>
        <taxon>Bacteria</taxon>
        <taxon>Pseudomonadati</taxon>
        <taxon>Thermodesulfobacteriota</taxon>
        <taxon>Desulfuromonadia</taxon>
        <taxon>Geobacterales</taxon>
        <taxon>Geobacteraceae</taxon>
        <taxon>Geomonas</taxon>
    </lineage>
</organism>
<dbReference type="Gene3D" id="3.40.640.10">
    <property type="entry name" value="Type I PLP-dependent aspartate aminotransferase-like (Major domain)"/>
    <property type="match status" value="1"/>
</dbReference>
<dbReference type="InterPro" id="IPR036388">
    <property type="entry name" value="WH-like_DNA-bd_sf"/>
</dbReference>
<evidence type="ECO:0000256" key="2">
    <source>
        <dbReference type="ARBA" id="ARBA00022898"/>
    </source>
</evidence>
<dbReference type="SUPFAM" id="SSF46785">
    <property type="entry name" value="Winged helix' DNA-binding domain"/>
    <property type="match status" value="1"/>
</dbReference>
<feature type="domain" description="HTH gntR-type" evidence="6">
    <location>
        <begin position="10"/>
        <end position="78"/>
    </location>
</feature>
<keyword evidence="7" id="KW-0808">Transferase</keyword>